<name>A0A0V0H3X7_SOLCH</name>
<dbReference type="EMBL" id="GEDG01026558">
    <property type="protein sequence ID" value="JAP14448.1"/>
    <property type="molecule type" value="Transcribed_RNA"/>
</dbReference>
<sequence length="108" mass="12688">MLLWKYYRFLSPLMGACHFSNLQIYERFDANTAEDADDARFDYFTKKVCCSSALLIISLHDGTAQIIVILSFLKFRACSYYTFNKMECISQTIKNIKKMRPLYLLNRS</sequence>
<dbReference type="AlphaFoldDB" id="A0A0V0H3X7"/>
<organism evidence="1">
    <name type="scientific">Solanum chacoense</name>
    <name type="common">Chaco potato</name>
    <dbReference type="NCBI Taxonomy" id="4108"/>
    <lineage>
        <taxon>Eukaryota</taxon>
        <taxon>Viridiplantae</taxon>
        <taxon>Streptophyta</taxon>
        <taxon>Embryophyta</taxon>
        <taxon>Tracheophyta</taxon>
        <taxon>Spermatophyta</taxon>
        <taxon>Magnoliopsida</taxon>
        <taxon>eudicotyledons</taxon>
        <taxon>Gunneridae</taxon>
        <taxon>Pentapetalae</taxon>
        <taxon>asterids</taxon>
        <taxon>lamiids</taxon>
        <taxon>Solanales</taxon>
        <taxon>Solanaceae</taxon>
        <taxon>Solanoideae</taxon>
        <taxon>Solaneae</taxon>
        <taxon>Solanum</taxon>
    </lineage>
</organism>
<reference evidence="1" key="1">
    <citation type="submission" date="2015-12" db="EMBL/GenBank/DDBJ databases">
        <title>Gene expression during late stages of embryo sac development: a critical building block for successful pollen-pistil interactions.</title>
        <authorList>
            <person name="Liu Y."/>
            <person name="Joly V."/>
            <person name="Sabar M."/>
            <person name="Matton D.P."/>
        </authorList>
    </citation>
    <scope>NUCLEOTIDE SEQUENCE</scope>
</reference>
<evidence type="ECO:0000313" key="1">
    <source>
        <dbReference type="EMBL" id="JAP14448.1"/>
    </source>
</evidence>
<accession>A0A0V0H3X7</accession>
<feature type="non-terminal residue" evidence="1">
    <location>
        <position position="108"/>
    </location>
</feature>
<proteinExistence type="predicted"/>
<protein>
    <submittedName>
        <fullName evidence="1">Putative ovule protein</fullName>
    </submittedName>
</protein>